<proteinExistence type="predicted"/>
<dbReference type="PROSITE" id="PS51077">
    <property type="entry name" value="HTH_ICLR"/>
    <property type="match status" value="1"/>
</dbReference>
<dbReference type="InterPro" id="IPR014757">
    <property type="entry name" value="Tscrpt_reg_IclR_C"/>
</dbReference>
<keyword evidence="3" id="KW-0804">Transcription</keyword>
<dbReference type="EMBL" id="BDOQ01000006">
    <property type="protein sequence ID" value="GBG14014.1"/>
    <property type="molecule type" value="Genomic_DNA"/>
</dbReference>
<dbReference type="Proteomes" id="UP000245081">
    <property type="component" value="Unassembled WGS sequence"/>
</dbReference>
<evidence type="ECO:0000259" key="5">
    <source>
        <dbReference type="PROSITE" id="PS51078"/>
    </source>
</evidence>
<dbReference type="GO" id="GO:0045892">
    <property type="term" value="P:negative regulation of DNA-templated transcription"/>
    <property type="evidence" value="ECO:0007669"/>
    <property type="project" value="TreeGrafter"/>
</dbReference>
<evidence type="ECO:0000313" key="6">
    <source>
        <dbReference type="EMBL" id="GBG14014.1"/>
    </source>
</evidence>
<protein>
    <submittedName>
        <fullName evidence="6">ABC transporter ATP-binding protein</fullName>
    </submittedName>
</protein>
<keyword evidence="6" id="KW-0067">ATP-binding</keyword>
<evidence type="ECO:0000256" key="2">
    <source>
        <dbReference type="ARBA" id="ARBA00023125"/>
    </source>
</evidence>
<dbReference type="InterPro" id="IPR036390">
    <property type="entry name" value="WH_DNA-bd_sf"/>
</dbReference>
<keyword evidence="7" id="KW-1185">Reference proteome</keyword>
<keyword evidence="2" id="KW-0238">DNA-binding</keyword>
<dbReference type="GO" id="GO:0005524">
    <property type="term" value="F:ATP binding"/>
    <property type="evidence" value="ECO:0007669"/>
    <property type="project" value="UniProtKB-KW"/>
</dbReference>
<dbReference type="Pfam" id="PF09339">
    <property type="entry name" value="HTH_IclR"/>
    <property type="match status" value="1"/>
</dbReference>
<dbReference type="GO" id="GO:0003677">
    <property type="term" value="F:DNA binding"/>
    <property type="evidence" value="ECO:0007669"/>
    <property type="project" value="UniProtKB-KW"/>
</dbReference>
<evidence type="ECO:0000256" key="1">
    <source>
        <dbReference type="ARBA" id="ARBA00023015"/>
    </source>
</evidence>
<dbReference type="OrthoDB" id="9807558at2"/>
<evidence type="ECO:0000313" key="7">
    <source>
        <dbReference type="Proteomes" id="UP000245081"/>
    </source>
</evidence>
<evidence type="ECO:0000256" key="3">
    <source>
        <dbReference type="ARBA" id="ARBA00023163"/>
    </source>
</evidence>
<dbReference type="Gene3D" id="1.10.10.10">
    <property type="entry name" value="Winged helix-like DNA-binding domain superfamily/Winged helix DNA-binding domain"/>
    <property type="match status" value="1"/>
</dbReference>
<dbReference type="SUPFAM" id="SSF55781">
    <property type="entry name" value="GAF domain-like"/>
    <property type="match status" value="1"/>
</dbReference>
<keyword evidence="1" id="KW-0805">Transcription regulation</keyword>
<dbReference type="Pfam" id="PF01614">
    <property type="entry name" value="IclR_C"/>
    <property type="match status" value="1"/>
</dbReference>
<evidence type="ECO:0000259" key="4">
    <source>
        <dbReference type="PROSITE" id="PS51077"/>
    </source>
</evidence>
<feature type="domain" description="HTH iclR-type" evidence="4">
    <location>
        <begin position="13"/>
        <end position="76"/>
    </location>
</feature>
<dbReference type="RefSeq" id="WP_109015224.1">
    <property type="nucleotide sequence ID" value="NZ_BDOQ01000006.1"/>
</dbReference>
<dbReference type="Gene3D" id="3.30.450.40">
    <property type="match status" value="1"/>
</dbReference>
<dbReference type="InterPro" id="IPR036388">
    <property type="entry name" value="WH-like_DNA-bd_sf"/>
</dbReference>
<comment type="caution">
    <text evidence="6">The sequence shown here is derived from an EMBL/GenBank/DDBJ whole genome shotgun (WGS) entry which is preliminary data.</text>
</comment>
<dbReference type="PANTHER" id="PTHR30136">
    <property type="entry name" value="HELIX-TURN-HELIX TRANSCRIPTIONAL REGULATOR, ICLR FAMILY"/>
    <property type="match status" value="1"/>
</dbReference>
<dbReference type="InterPro" id="IPR050707">
    <property type="entry name" value="HTH_MetabolicPath_Reg"/>
</dbReference>
<keyword evidence="6" id="KW-0547">Nucleotide-binding</keyword>
<feature type="domain" description="IclR-ED" evidence="5">
    <location>
        <begin position="77"/>
        <end position="261"/>
    </location>
</feature>
<dbReference type="GO" id="GO:0003700">
    <property type="term" value="F:DNA-binding transcription factor activity"/>
    <property type="evidence" value="ECO:0007669"/>
    <property type="project" value="TreeGrafter"/>
</dbReference>
<dbReference type="InterPro" id="IPR005471">
    <property type="entry name" value="Tscrpt_reg_IclR_N"/>
</dbReference>
<sequence length="263" mass="28411">MSLNPDIPAQSTAGSLNRAAVLLTAIARGSRKGSALTELVARTGLPRPTIHRVLDSLIDLGWVVRDPETARFNLGNDLAALGYTAISRNPLERLAATELSALAERLDQVVYLTMRAGLDMVCIGRYESQSQIQVGRGRVGMRGPFGMSPACLGMFAHMAQEDVDEIITVNLSRYHRIEGFDEQGFRRAVRASMEKGCGVYDNIVLDRTTSGFGMAICDASGYPIAGFGTTYITGWLSIEQQAECIALLKQAAGRIADRLEKGG</sequence>
<gene>
    <name evidence="6" type="ORF">NMK_1570</name>
</gene>
<dbReference type="AlphaFoldDB" id="A0A2R5FBK5"/>
<dbReference type="PANTHER" id="PTHR30136:SF39">
    <property type="entry name" value="TRANSCRIPTIONAL REGULATORY PROTEIN"/>
    <property type="match status" value="1"/>
</dbReference>
<dbReference type="InterPro" id="IPR029016">
    <property type="entry name" value="GAF-like_dom_sf"/>
</dbReference>
<dbReference type="PROSITE" id="PS51078">
    <property type="entry name" value="ICLR_ED"/>
    <property type="match status" value="1"/>
</dbReference>
<reference evidence="6 7" key="1">
    <citation type="journal article" date="2018" name="Environ. Microbiol.">
        <title>Isolation and genomic characterization of Novimethylophilus kurashikiensis gen. nov. sp. nov., a new lanthanide-dependent methylotrophic species of Methylophilaceae.</title>
        <authorList>
            <person name="Lv H."/>
            <person name="Sahin N."/>
            <person name="Tani A."/>
        </authorList>
    </citation>
    <scope>NUCLEOTIDE SEQUENCE [LARGE SCALE GENOMIC DNA]</scope>
    <source>
        <strain evidence="6 7">La2-4</strain>
    </source>
</reference>
<accession>A0A2R5FBK5</accession>
<dbReference type="SMART" id="SM00346">
    <property type="entry name" value="HTH_ICLR"/>
    <property type="match status" value="1"/>
</dbReference>
<name>A0A2R5FBK5_9PROT</name>
<organism evidence="6 7">
    <name type="scientific">Novimethylophilus kurashikiensis</name>
    <dbReference type="NCBI Taxonomy" id="1825523"/>
    <lineage>
        <taxon>Bacteria</taxon>
        <taxon>Pseudomonadati</taxon>
        <taxon>Pseudomonadota</taxon>
        <taxon>Betaproteobacteria</taxon>
        <taxon>Nitrosomonadales</taxon>
        <taxon>Methylophilaceae</taxon>
        <taxon>Novimethylophilus</taxon>
    </lineage>
</organism>
<dbReference type="SUPFAM" id="SSF46785">
    <property type="entry name" value="Winged helix' DNA-binding domain"/>
    <property type="match status" value="1"/>
</dbReference>